<proteinExistence type="predicted"/>
<dbReference type="Proteomes" id="UP000541444">
    <property type="component" value="Unassembled WGS sequence"/>
</dbReference>
<gene>
    <name evidence="2" type="ORF">GIB67_023311</name>
</gene>
<evidence type="ECO:0000313" key="3">
    <source>
        <dbReference type="Proteomes" id="UP000541444"/>
    </source>
</evidence>
<reference evidence="2 3" key="1">
    <citation type="journal article" date="2020" name="IScience">
        <title>Genome Sequencing of the Endangered Kingdonia uniflora (Circaeasteraceae, Ranunculales) Reveals Potential Mechanisms of Evolutionary Specialization.</title>
        <authorList>
            <person name="Sun Y."/>
            <person name="Deng T."/>
            <person name="Zhang A."/>
            <person name="Moore M.J."/>
            <person name="Landis J.B."/>
            <person name="Lin N."/>
            <person name="Zhang H."/>
            <person name="Zhang X."/>
            <person name="Huang J."/>
            <person name="Zhang X."/>
            <person name="Sun H."/>
            <person name="Wang H."/>
        </authorList>
    </citation>
    <scope>NUCLEOTIDE SEQUENCE [LARGE SCALE GENOMIC DNA]</scope>
    <source>
        <strain evidence="2">TB1705</strain>
        <tissue evidence="2">Leaf</tissue>
    </source>
</reference>
<dbReference type="AlphaFoldDB" id="A0A7J7MGV3"/>
<evidence type="ECO:0000256" key="1">
    <source>
        <dbReference type="SAM" id="MobiDB-lite"/>
    </source>
</evidence>
<protein>
    <submittedName>
        <fullName evidence="2">Uncharacterized protein</fullName>
    </submittedName>
</protein>
<evidence type="ECO:0000313" key="2">
    <source>
        <dbReference type="EMBL" id="KAF6154091.1"/>
    </source>
</evidence>
<feature type="compositionally biased region" description="Basic residues" evidence="1">
    <location>
        <begin position="76"/>
        <end position="86"/>
    </location>
</feature>
<name>A0A7J7MGV3_9MAGN</name>
<comment type="caution">
    <text evidence="2">The sequence shown here is derived from an EMBL/GenBank/DDBJ whole genome shotgun (WGS) entry which is preliminary data.</text>
</comment>
<dbReference type="EMBL" id="JACGCM010001525">
    <property type="protein sequence ID" value="KAF6154091.1"/>
    <property type="molecule type" value="Genomic_DNA"/>
</dbReference>
<organism evidence="2 3">
    <name type="scientific">Kingdonia uniflora</name>
    <dbReference type="NCBI Taxonomy" id="39325"/>
    <lineage>
        <taxon>Eukaryota</taxon>
        <taxon>Viridiplantae</taxon>
        <taxon>Streptophyta</taxon>
        <taxon>Embryophyta</taxon>
        <taxon>Tracheophyta</taxon>
        <taxon>Spermatophyta</taxon>
        <taxon>Magnoliopsida</taxon>
        <taxon>Ranunculales</taxon>
        <taxon>Circaeasteraceae</taxon>
        <taxon>Kingdonia</taxon>
    </lineage>
</organism>
<sequence>MGLKIARKGVSFAKCMEFTKGCLARVQEEVDDFLKANSEEMTDLKEDENLSTTKVGEATNQELAGANIMLRDEPRKKRNGKARRIKGTLEKEKGKKKNLPNAKWRLKAKEWEEAGLMLVLRAQTHIDKMIKCNGQYQDLFLQLG</sequence>
<feature type="region of interest" description="Disordered" evidence="1">
    <location>
        <begin position="74"/>
        <end position="98"/>
    </location>
</feature>
<accession>A0A7J7MGV3</accession>
<keyword evidence="3" id="KW-1185">Reference proteome</keyword>